<proteinExistence type="predicted"/>
<dbReference type="InterPro" id="IPR007577">
    <property type="entry name" value="GlycoTrfase_DXD_sugar-bd_CS"/>
</dbReference>
<dbReference type="Proteomes" id="UP000324252">
    <property type="component" value="Unassembled WGS sequence"/>
</dbReference>
<keyword evidence="1 2" id="KW-0808">Transferase</keyword>
<evidence type="ECO:0000256" key="1">
    <source>
        <dbReference type="ARBA" id="ARBA00022679"/>
    </source>
</evidence>
<keyword evidence="3" id="KW-1185">Reference proteome</keyword>
<dbReference type="EMBL" id="FQZZ01000001">
    <property type="protein sequence ID" value="SHJ42871.1"/>
    <property type="molecule type" value="Genomic_DNA"/>
</dbReference>
<sequence length="288" mass="32090">MTHTIPKSIAARQPEPEQRIPRILHQTFKTADVPDAMHSAAMSWSGLNPGYEYRFYDDADHLPFLRSHFDKRVADAYGKLTEGAFRADLWRYCVLYEHGGVYADIDSVCKTPLDQIIGTDDEFIVPAEAGTGGPPHSVFNAFICSTPGHPFLARTIEYATEMIHRSWRFDGFSMVGPGALGAGINLALGRGAKASHLAGDHAQGPIRYRILEKRAAQGDVPPLIVDGDRVLVQTRYDGYFSDLRASSVTHWLTSKAAPGLGERILNRYVKSRVIRRLRRQGRSPLQYP</sequence>
<dbReference type="GO" id="GO:0016020">
    <property type="term" value="C:membrane"/>
    <property type="evidence" value="ECO:0007669"/>
    <property type="project" value="GOC"/>
</dbReference>
<dbReference type="GO" id="GO:0000030">
    <property type="term" value="F:mannosyltransferase activity"/>
    <property type="evidence" value="ECO:0007669"/>
    <property type="project" value="TreeGrafter"/>
</dbReference>
<dbReference type="InterPro" id="IPR051706">
    <property type="entry name" value="Glycosyltransferase_domain"/>
</dbReference>
<reference evidence="2 3" key="1">
    <citation type="submission" date="2016-11" db="EMBL/GenBank/DDBJ databases">
        <authorList>
            <person name="Varghese N."/>
            <person name="Submissions S."/>
        </authorList>
    </citation>
    <scope>NUCLEOTIDE SEQUENCE [LARGE SCALE GENOMIC DNA]</scope>
    <source>
        <strain evidence="2 3">DSM 29620</strain>
    </source>
</reference>
<dbReference type="Pfam" id="PF04488">
    <property type="entry name" value="Gly_transf_sug"/>
    <property type="match status" value="1"/>
</dbReference>
<gene>
    <name evidence="2" type="ORF">SAMN05444142_101217</name>
</gene>
<evidence type="ECO:0000313" key="3">
    <source>
        <dbReference type="Proteomes" id="UP000324252"/>
    </source>
</evidence>
<accession>A0A1H0CMM4</accession>
<dbReference type="Gene3D" id="3.90.550.20">
    <property type="match status" value="1"/>
</dbReference>
<protein>
    <submittedName>
        <fullName evidence="2">Glycosyltransferase sugar-binding region containing DXD motif-containing protein</fullName>
    </submittedName>
</protein>
<dbReference type="PANTHER" id="PTHR32385:SF15">
    <property type="entry name" value="INOSITOL PHOSPHOCERAMIDE MANNOSYLTRANSFERASE 1"/>
    <property type="match status" value="1"/>
</dbReference>
<dbReference type="SUPFAM" id="SSF53448">
    <property type="entry name" value="Nucleotide-diphospho-sugar transferases"/>
    <property type="match status" value="1"/>
</dbReference>
<evidence type="ECO:0000313" key="2">
    <source>
        <dbReference type="EMBL" id="SHJ42871.1"/>
    </source>
</evidence>
<dbReference type="GO" id="GO:0051999">
    <property type="term" value="P:mannosyl-inositol phosphorylceramide biosynthetic process"/>
    <property type="evidence" value="ECO:0007669"/>
    <property type="project" value="TreeGrafter"/>
</dbReference>
<dbReference type="AlphaFoldDB" id="A0A1H0CMM4"/>
<dbReference type="OrthoDB" id="277808at2"/>
<dbReference type="InterPro" id="IPR029044">
    <property type="entry name" value="Nucleotide-diphossugar_trans"/>
</dbReference>
<name>A0A1H0CMM4_9RHOB</name>
<dbReference type="PANTHER" id="PTHR32385">
    <property type="entry name" value="MANNOSYL PHOSPHORYLINOSITOL CERAMIDE SYNTHASE"/>
    <property type="match status" value="1"/>
</dbReference>
<organism evidence="2 3">
    <name type="scientific">Lutimaribacter pacificus</name>
    <dbReference type="NCBI Taxonomy" id="391948"/>
    <lineage>
        <taxon>Bacteria</taxon>
        <taxon>Pseudomonadati</taxon>
        <taxon>Pseudomonadota</taxon>
        <taxon>Alphaproteobacteria</taxon>
        <taxon>Rhodobacterales</taxon>
        <taxon>Roseobacteraceae</taxon>
        <taxon>Lutimaribacter</taxon>
    </lineage>
</organism>